<keyword evidence="6" id="KW-0597">Phosphoprotein</keyword>
<dbReference type="SMART" id="SM00448">
    <property type="entry name" value="REC"/>
    <property type="match status" value="1"/>
</dbReference>
<feature type="modified residue" description="4-aspartylphosphate" evidence="6">
    <location>
        <position position="65"/>
    </location>
</feature>
<protein>
    <submittedName>
        <fullName evidence="9">Two-component response regulator ARR2</fullName>
    </submittedName>
</protein>
<keyword evidence="4" id="KW-0804">Transcription</keyword>
<keyword evidence="10" id="KW-1185">Reference proteome</keyword>
<evidence type="ECO:0000256" key="2">
    <source>
        <dbReference type="ARBA" id="ARBA00023012"/>
    </source>
</evidence>
<evidence type="ECO:0000256" key="7">
    <source>
        <dbReference type="SAM" id="MobiDB-lite"/>
    </source>
</evidence>
<dbReference type="GO" id="GO:0000160">
    <property type="term" value="P:phosphorelay signal transduction system"/>
    <property type="evidence" value="ECO:0007669"/>
    <property type="project" value="UniProtKB-KW"/>
</dbReference>
<gene>
    <name evidence="9" type="primary">ARR2</name>
    <name evidence="9" type="ORF">SDJN03_13166</name>
</gene>
<dbReference type="GO" id="GO:0005634">
    <property type="term" value="C:nucleus"/>
    <property type="evidence" value="ECO:0007669"/>
    <property type="project" value="UniProtKB-SubCell"/>
</dbReference>
<accession>A0AAV6N7W5</accession>
<feature type="non-terminal residue" evidence="9">
    <location>
        <position position="1"/>
    </location>
</feature>
<organism evidence="9 10">
    <name type="scientific">Cucurbita argyrosperma subsp. sororia</name>
    <dbReference type="NCBI Taxonomy" id="37648"/>
    <lineage>
        <taxon>Eukaryota</taxon>
        <taxon>Viridiplantae</taxon>
        <taxon>Streptophyta</taxon>
        <taxon>Embryophyta</taxon>
        <taxon>Tracheophyta</taxon>
        <taxon>Spermatophyta</taxon>
        <taxon>Magnoliopsida</taxon>
        <taxon>eudicotyledons</taxon>
        <taxon>Gunneridae</taxon>
        <taxon>Pentapetalae</taxon>
        <taxon>rosids</taxon>
        <taxon>fabids</taxon>
        <taxon>Cucurbitales</taxon>
        <taxon>Cucurbitaceae</taxon>
        <taxon>Cucurbiteae</taxon>
        <taxon>Cucurbita</taxon>
    </lineage>
</organism>
<dbReference type="Pfam" id="PF00072">
    <property type="entry name" value="Response_reg"/>
    <property type="match status" value="1"/>
</dbReference>
<dbReference type="AlphaFoldDB" id="A0AAV6N7W5"/>
<comment type="subcellular location">
    <subcellularLocation>
        <location evidence="1">Nucleus</location>
    </subcellularLocation>
</comment>
<evidence type="ECO:0000256" key="3">
    <source>
        <dbReference type="ARBA" id="ARBA00023015"/>
    </source>
</evidence>
<dbReference type="PROSITE" id="PS50110">
    <property type="entry name" value="RESPONSE_REGULATORY"/>
    <property type="match status" value="1"/>
</dbReference>
<evidence type="ECO:0000313" key="10">
    <source>
        <dbReference type="Proteomes" id="UP000685013"/>
    </source>
</evidence>
<keyword evidence="5" id="KW-0539">Nucleus</keyword>
<evidence type="ECO:0000256" key="6">
    <source>
        <dbReference type="PROSITE-ProRule" id="PRU00169"/>
    </source>
</evidence>
<dbReference type="FunFam" id="1.10.10.60:FF:000007">
    <property type="entry name" value="Two-component response regulator"/>
    <property type="match status" value="1"/>
</dbReference>
<dbReference type="InterPro" id="IPR001789">
    <property type="entry name" value="Sig_transdc_resp-reg_receiver"/>
</dbReference>
<name>A0AAV6N7W5_9ROSI</name>
<proteinExistence type="predicted"/>
<sequence length="486" mass="55246">MELTKKWMLYEELRVLVVDHDSTTLKIVSKMLGVCGYEAVTAKCAIDALRIVKESKNDIHLILIDTHLPDMGRYELLEKIMEQTSTLPIVAMTTDDNEIVKLGCLFKGAMLCLVKPLTMKNIKDLWQFLFIGGRERSISIRTSNRVQKESTDENDIDKSTDKKSQKTKRKEHDEEVSTRQVEGYGSESTGPKKPKLIWTQQLHKTFLQAIEALGVDKAHPKEILQHMNVPGLRKENVSSHLQKFRFSLKRDQDVKKKTFESFETVQIPNHRTKLPINVDVFMAKPQETQPQPCNNLSSTSINSNLMGSCDVEPCNSSVNENSLSSATSAAFNDYGDESMHEGTIEMVEEKMKNCFIKNKRVKRVLPSAGAMAEERRVHRDNRFGAAANGFDPDVERMRALDLVSKFHAIVKWKSKLRQLEPCGSVYIRKILSTFFASLWFCPCDDPFLEVLHTLIKIETILSLWKSGIEASFIALCPSPTPLVFDF</sequence>
<dbReference type="GO" id="GO:0009736">
    <property type="term" value="P:cytokinin-activated signaling pathway"/>
    <property type="evidence" value="ECO:0007669"/>
    <property type="project" value="InterPro"/>
</dbReference>
<dbReference type="Proteomes" id="UP000685013">
    <property type="component" value="Chromosome 8"/>
</dbReference>
<evidence type="ECO:0000259" key="8">
    <source>
        <dbReference type="PROSITE" id="PS50110"/>
    </source>
</evidence>
<keyword evidence="2" id="KW-0902">Two-component regulatory system</keyword>
<keyword evidence="3" id="KW-0805">Transcription regulation</keyword>
<feature type="compositionally biased region" description="Basic and acidic residues" evidence="7">
    <location>
        <begin position="146"/>
        <end position="177"/>
    </location>
</feature>
<dbReference type="InterPro" id="IPR045279">
    <property type="entry name" value="ARR-like"/>
</dbReference>
<dbReference type="InterPro" id="IPR006447">
    <property type="entry name" value="Myb_dom_plants"/>
</dbReference>
<evidence type="ECO:0000256" key="5">
    <source>
        <dbReference type="ARBA" id="ARBA00023242"/>
    </source>
</evidence>
<dbReference type="PANTHER" id="PTHR43874:SF58">
    <property type="entry name" value="TWO-COMPONENT RESPONSE REGULATOR-LIKE APRR8-RELATED"/>
    <property type="match status" value="1"/>
</dbReference>
<evidence type="ECO:0000256" key="4">
    <source>
        <dbReference type="ARBA" id="ARBA00023163"/>
    </source>
</evidence>
<dbReference type="EMBL" id="JAGKQH010000008">
    <property type="protein sequence ID" value="KAG6593690.1"/>
    <property type="molecule type" value="Genomic_DNA"/>
</dbReference>
<dbReference type="GO" id="GO:0003677">
    <property type="term" value="F:DNA binding"/>
    <property type="evidence" value="ECO:0007669"/>
    <property type="project" value="InterPro"/>
</dbReference>
<reference evidence="9 10" key="1">
    <citation type="journal article" date="2021" name="Hortic Res">
        <title>The domestication of Cucurbita argyrosperma as revealed by the genome of its wild relative.</title>
        <authorList>
            <person name="Barrera-Redondo J."/>
            <person name="Sanchez-de la Vega G."/>
            <person name="Aguirre-Liguori J.A."/>
            <person name="Castellanos-Morales G."/>
            <person name="Gutierrez-Guerrero Y.T."/>
            <person name="Aguirre-Dugua X."/>
            <person name="Aguirre-Planter E."/>
            <person name="Tenaillon M.I."/>
            <person name="Lira-Saade R."/>
            <person name="Eguiarte L.E."/>
        </authorList>
    </citation>
    <scope>NUCLEOTIDE SEQUENCE [LARGE SCALE GENOMIC DNA]</scope>
    <source>
        <strain evidence="9">JBR-2021</strain>
    </source>
</reference>
<feature type="domain" description="Response regulatory" evidence="8">
    <location>
        <begin position="14"/>
        <end position="130"/>
    </location>
</feature>
<feature type="region of interest" description="Disordered" evidence="7">
    <location>
        <begin position="142"/>
        <end position="193"/>
    </location>
</feature>
<evidence type="ECO:0000313" key="9">
    <source>
        <dbReference type="EMBL" id="KAG6593690.1"/>
    </source>
</evidence>
<dbReference type="PANTHER" id="PTHR43874">
    <property type="entry name" value="TWO-COMPONENT RESPONSE REGULATOR"/>
    <property type="match status" value="1"/>
</dbReference>
<evidence type="ECO:0000256" key="1">
    <source>
        <dbReference type="ARBA" id="ARBA00004123"/>
    </source>
</evidence>
<comment type="caution">
    <text evidence="9">The sequence shown here is derived from an EMBL/GenBank/DDBJ whole genome shotgun (WGS) entry which is preliminary data.</text>
</comment>
<dbReference type="NCBIfam" id="TIGR01557">
    <property type="entry name" value="myb_SHAQKYF"/>
    <property type="match status" value="1"/>
</dbReference>